<evidence type="ECO:0008006" key="5">
    <source>
        <dbReference type="Google" id="ProtNLM"/>
    </source>
</evidence>
<reference evidence="3 4" key="1">
    <citation type="submission" date="2023-09" db="EMBL/GenBank/DDBJ databases">
        <title>Multi-omics analysis of a traditional fermented food reveals byproduct-associated fungal strains for waste-to-food upcycling.</title>
        <authorList>
            <consortium name="Lawrence Berkeley National Laboratory"/>
            <person name="Rekdal V.M."/>
            <person name="Villalobos-Escobedo J.M."/>
            <person name="Rodriguez-Valeron N."/>
            <person name="Garcia M.O."/>
            <person name="Vasquez D.P."/>
            <person name="Damayanti I."/>
            <person name="Sorensen P.M."/>
            <person name="Baidoo E.E."/>
            <person name="De Carvalho A.C."/>
            <person name="Riley R."/>
            <person name="Lipzen A."/>
            <person name="He G."/>
            <person name="Yan M."/>
            <person name="Haridas S."/>
            <person name="Daum C."/>
            <person name="Yoshinaga Y."/>
            <person name="Ng V."/>
            <person name="Grigoriev I.V."/>
            <person name="Munk R."/>
            <person name="Nuraida L."/>
            <person name="Wijaya C.H."/>
            <person name="Morales P.-C."/>
            <person name="Keasling J.D."/>
        </authorList>
    </citation>
    <scope>NUCLEOTIDE SEQUENCE [LARGE SCALE GENOMIC DNA]</scope>
    <source>
        <strain evidence="3 4">FGSC 2613</strain>
    </source>
</reference>
<keyword evidence="2" id="KW-0732">Signal</keyword>
<gene>
    <name evidence="3" type="ORF">QR685DRAFT_101135</name>
</gene>
<sequence length="103" mass="11969">MAGYCPGRWRQTLLLLLLLLAHFFTVCQVSNENNQVPDRVGRSIGRREHVTSEPRSLVCDRTKIPFPSSREGKKRKRNQTYESPLKKHKRCYDKAILSKQKTA</sequence>
<accession>A0ABR3D1N0</accession>
<feature type="signal peptide" evidence="2">
    <location>
        <begin position="1"/>
        <end position="27"/>
    </location>
</feature>
<dbReference type="Proteomes" id="UP001451303">
    <property type="component" value="Unassembled WGS sequence"/>
</dbReference>
<feature type="region of interest" description="Disordered" evidence="1">
    <location>
        <begin position="62"/>
        <end position="87"/>
    </location>
</feature>
<dbReference type="EMBL" id="JAVLET010000012">
    <property type="protein sequence ID" value="KAL0466612.1"/>
    <property type="molecule type" value="Genomic_DNA"/>
</dbReference>
<evidence type="ECO:0000256" key="1">
    <source>
        <dbReference type="SAM" id="MobiDB-lite"/>
    </source>
</evidence>
<feature type="chain" id="PRO_5046893033" description="Secreted protein" evidence="2">
    <location>
        <begin position="28"/>
        <end position="103"/>
    </location>
</feature>
<evidence type="ECO:0000313" key="3">
    <source>
        <dbReference type="EMBL" id="KAL0466612.1"/>
    </source>
</evidence>
<comment type="caution">
    <text evidence="3">The sequence shown here is derived from an EMBL/GenBank/DDBJ whole genome shotgun (WGS) entry which is preliminary data.</text>
</comment>
<protein>
    <recommendedName>
        <fullName evidence="5">Secreted protein</fullName>
    </recommendedName>
</protein>
<evidence type="ECO:0000256" key="2">
    <source>
        <dbReference type="SAM" id="SignalP"/>
    </source>
</evidence>
<evidence type="ECO:0000313" key="4">
    <source>
        <dbReference type="Proteomes" id="UP001451303"/>
    </source>
</evidence>
<organism evidence="3 4">
    <name type="scientific">Neurospora intermedia</name>
    <dbReference type="NCBI Taxonomy" id="5142"/>
    <lineage>
        <taxon>Eukaryota</taxon>
        <taxon>Fungi</taxon>
        <taxon>Dikarya</taxon>
        <taxon>Ascomycota</taxon>
        <taxon>Pezizomycotina</taxon>
        <taxon>Sordariomycetes</taxon>
        <taxon>Sordariomycetidae</taxon>
        <taxon>Sordariales</taxon>
        <taxon>Sordariaceae</taxon>
        <taxon>Neurospora</taxon>
    </lineage>
</organism>
<name>A0ABR3D1N0_NEUIN</name>
<keyword evidence="4" id="KW-1185">Reference proteome</keyword>
<proteinExistence type="predicted"/>